<gene>
    <name evidence="3" type="ORF">E3J68_03800</name>
</gene>
<evidence type="ECO:0000313" key="3">
    <source>
        <dbReference type="EMBL" id="TET27767.1"/>
    </source>
</evidence>
<dbReference type="Gene3D" id="3.40.190.10">
    <property type="entry name" value="Periplasmic binding protein-like II"/>
    <property type="match status" value="2"/>
</dbReference>
<feature type="domain" description="PBP" evidence="2">
    <location>
        <begin position="29"/>
        <end position="244"/>
    </location>
</feature>
<evidence type="ECO:0000313" key="4">
    <source>
        <dbReference type="Proteomes" id="UP000316517"/>
    </source>
</evidence>
<evidence type="ECO:0000256" key="1">
    <source>
        <dbReference type="SAM" id="SignalP"/>
    </source>
</evidence>
<feature type="signal peptide" evidence="1">
    <location>
        <begin position="1"/>
        <end position="22"/>
    </location>
</feature>
<dbReference type="PANTHER" id="PTHR37945">
    <property type="entry name" value="EXTRACELLULAR TUNGSTATE BINDING PROTEIN"/>
    <property type="match status" value="1"/>
</dbReference>
<dbReference type="SUPFAM" id="SSF53850">
    <property type="entry name" value="Periplasmic binding protein-like II"/>
    <property type="match status" value="1"/>
</dbReference>
<organism evidence="3 4">
    <name type="scientific">Aerophobetes bacterium</name>
    <dbReference type="NCBI Taxonomy" id="2030807"/>
    <lineage>
        <taxon>Bacteria</taxon>
        <taxon>Candidatus Aerophobota</taxon>
    </lineage>
</organism>
<sequence>MKKMILPLALTLILSSAPLSLAVERLKISSTTSTDNSGLFGALNPPFEERFNCRVDVIAVGTGKALKIASRGDVDVVFVHARQAEDKFLADGYGVNRRDVMYNHFVIIGPAADPARIRGMKDAKEALRRISQTEALFISRGDDSGTYKKELALWEKAGIVPQGIWYSEAGQGMGAVIQIANQKLAYTLADRGSYLAYSGKINLQVLCEGDPDLFNPYGIIAVNPAKFPHVNYVLAMAYIEWVTSTQGQSIIREFGKDRFGQPLFIPIAVPQGEGSLD</sequence>
<evidence type="ECO:0000259" key="2">
    <source>
        <dbReference type="Pfam" id="PF12849"/>
    </source>
</evidence>
<proteinExistence type="predicted"/>
<dbReference type="InterPro" id="IPR052738">
    <property type="entry name" value="ABC-Tungstate_binding"/>
</dbReference>
<accession>A0A523TBS2</accession>
<reference evidence="3 4" key="1">
    <citation type="submission" date="2019-03" db="EMBL/GenBank/DDBJ databases">
        <title>Metabolic potential of uncultured bacteria and archaea associated with petroleum seepage in deep-sea sediments.</title>
        <authorList>
            <person name="Dong X."/>
            <person name="Hubert C."/>
        </authorList>
    </citation>
    <scope>NUCLEOTIDE SEQUENCE [LARGE SCALE GENOMIC DNA]</scope>
    <source>
        <strain evidence="3">E44_bin3</strain>
    </source>
</reference>
<dbReference type="InterPro" id="IPR024370">
    <property type="entry name" value="PBP_domain"/>
</dbReference>
<dbReference type="EMBL" id="SOJT01000169">
    <property type="protein sequence ID" value="TET27767.1"/>
    <property type="molecule type" value="Genomic_DNA"/>
</dbReference>
<name>A0A523TBS2_UNCAE</name>
<protein>
    <submittedName>
        <fullName evidence="3">Tungsten ABC transporter substrate-binding protein</fullName>
    </submittedName>
</protein>
<comment type="caution">
    <text evidence="3">The sequence shown here is derived from an EMBL/GenBank/DDBJ whole genome shotgun (WGS) entry which is preliminary data.</text>
</comment>
<dbReference type="Proteomes" id="UP000316517">
    <property type="component" value="Unassembled WGS sequence"/>
</dbReference>
<dbReference type="Pfam" id="PF12849">
    <property type="entry name" value="PBP_like_2"/>
    <property type="match status" value="1"/>
</dbReference>
<dbReference type="AlphaFoldDB" id="A0A523TBS2"/>
<feature type="chain" id="PRO_5022032626" evidence="1">
    <location>
        <begin position="23"/>
        <end position="277"/>
    </location>
</feature>
<dbReference type="PANTHER" id="PTHR37945:SF1">
    <property type="entry name" value="EXTRACELLULAR TUNGSTATE BINDING PROTEIN"/>
    <property type="match status" value="1"/>
</dbReference>
<keyword evidence="1" id="KW-0732">Signal</keyword>